<dbReference type="EMBL" id="CAJNON010000031">
    <property type="protein sequence ID" value="CAF0827280.1"/>
    <property type="molecule type" value="Genomic_DNA"/>
</dbReference>
<feature type="compositionally biased region" description="Acidic residues" evidence="1">
    <location>
        <begin position="55"/>
        <end position="64"/>
    </location>
</feature>
<protein>
    <submittedName>
        <fullName evidence="2">Uncharacterized protein</fullName>
    </submittedName>
</protein>
<comment type="caution">
    <text evidence="2">The sequence shown here is derived from an EMBL/GenBank/DDBJ whole genome shotgun (WGS) entry which is preliminary data.</text>
</comment>
<feature type="region of interest" description="Disordered" evidence="1">
    <location>
        <begin position="55"/>
        <end position="95"/>
    </location>
</feature>
<name>A0A813UKK4_9BILA</name>
<organism evidence="2 3">
    <name type="scientific">Adineta steineri</name>
    <dbReference type="NCBI Taxonomy" id="433720"/>
    <lineage>
        <taxon>Eukaryota</taxon>
        <taxon>Metazoa</taxon>
        <taxon>Spiralia</taxon>
        <taxon>Gnathifera</taxon>
        <taxon>Rotifera</taxon>
        <taxon>Eurotatoria</taxon>
        <taxon>Bdelloidea</taxon>
        <taxon>Adinetida</taxon>
        <taxon>Adinetidae</taxon>
        <taxon>Adineta</taxon>
    </lineage>
</organism>
<feature type="compositionally biased region" description="Polar residues" evidence="1">
    <location>
        <begin position="110"/>
        <end position="123"/>
    </location>
</feature>
<evidence type="ECO:0000256" key="1">
    <source>
        <dbReference type="SAM" id="MobiDB-lite"/>
    </source>
</evidence>
<evidence type="ECO:0000313" key="2">
    <source>
        <dbReference type="EMBL" id="CAF0827280.1"/>
    </source>
</evidence>
<dbReference type="AlphaFoldDB" id="A0A813UKK4"/>
<feature type="region of interest" description="Disordered" evidence="1">
    <location>
        <begin position="108"/>
        <end position="127"/>
    </location>
</feature>
<reference evidence="2" key="1">
    <citation type="submission" date="2021-02" db="EMBL/GenBank/DDBJ databases">
        <authorList>
            <person name="Nowell W R."/>
        </authorList>
    </citation>
    <scope>NUCLEOTIDE SEQUENCE</scope>
</reference>
<proteinExistence type="predicted"/>
<feature type="compositionally biased region" description="Polar residues" evidence="1">
    <location>
        <begin position="80"/>
        <end position="95"/>
    </location>
</feature>
<sequence>MLVCTEQEEQYMFSRCQLCADNFDNNVIENTTYSTKRIQWFQWVYKEVCIDDQEEKSDSEVENIDTEHLTNIEENDPLPTRSSQFNQTSVQEKVSDNISVTSGKRRYPLSNKTINTNNENWPSTKRRKNEVKQLKRKITEMEKTWMPRPDPGTIKYFSTVVSICTGEDIDFEDNKGDKLANIMTVLALSEDELQECYDEHSIRNTCRKVPNKVFNNGLLDPTFRYGTILNEKKYKKRLVAIHGL</sequence>
<gene>
    <name evidence="2" type="ORF">VCS650_LOCUS5406</name>
</gene>
<dbReference type="Proteomes" id="UP000663891">
    <property type="component" value="Unassembled WGS sequence"/>
</dbReference>
<accession>A0A813UKK4</accession>
<evidence type="ECO:0000313" key="3">
    <source>
        <dbReference type="Proteomes" id="UP000663891"/>
    </source>
</evidence>
<dbReference type="OrthoDB" id="10163759at2759"/>